<dbReference type="Proteomes" id="UP001569414">
    <property type="component" value="Unassembled WGS sequence"/>
</dbReference>
<dbReference type="PROSITE" id="PS50850">
    <property type="entry name" value="MFS"/>
    <property type="match status" value="1"/>
</dbReference>
<evidence type="ECO:0000256" key="4">
    <source>
        <dbReference type="ARBA" id="ARBA00022692"/>
    </source>
</evidence>
<dbReference type="PANTHER" id="PTHR42718:SF46">
    <property type="entry name" value="BLR6921 PROTEIN"/>
    <property type="match status" value="1"/>
</dbReference>
<evidence type="ECO:0000256" key="6">
    <source>
        <dbReference type="ARBA" id="ARBA00023136"/>
    </source>
</evidence>
<accession>A0ABV4NP90</accession>
<keyword evidence="4 7" id="KW-0812">Transmembrane</keyword>
<evidence type="ECO:0000259" key="8">
    <source>
        <dbReference type="PROSITE" id="PS50850"/>
    </source>
</evidence>
<feature type="transmembrane region" description="Helical" evidence="7">
    <location>
        <begin position="270"/>
        <end position="291"/>
    </location>
</feature>
<feature type="transmembrane region" description="Helical" evidence="7">
    <location>
        <begin position="401"/>
        <end position="422"/>
    </location>
</feature>
<dbReference type="PROSITE" id="PS00216">
    <property type="entry name" value="SUGAR_TRANSPORT_1"/>
    <property type="match status" value="1"/>
</dbReference>
<gene>
    <name evidence="9" type="ORF">ACCI51_09785</name>
</gene>
<organism evidence="9 10">
    <name type="scientific">Microbulbifer echini</name>
    <dbReference type="NCBI Taxonomy" id="1529067"/>
    <lineage>
        <taxon>Bacteria</taxon>
        <taxon>Pseudomonadati</taxon>
        <taxon>Pseudomonadota</taxon>
        <taxon>Gammaproteobacteria</taxon>
        <taxon>Cellvibrionales</taxon>
        <taxon>Microbulbiferaceae</taxon>
        <taxon>Microbulbifer</taxon>
    </lineage>
</organism>
<dbReference type="PANTHER" id="PTHR42718">
    <property type="entry name" value="MAJOR FACILITATOR SUPERFAMILY MULTIDRUG TRANSPORTER MFSC"/>
    <property type="match status" value="1"/>
</dbReference>
<evidence type="ECO:0000256" key="5">
    <source>
        <dbReference type="ARBA" id="ARBA00022989"/>
    </source>
</evidence>
<keyword evidence="2" id="KW-0813">Transport</keyword>
<protein>
    <submittedName>
        <fullName evidence="9">MFS transporter</fullName>
    </submittedName>
</protein>
<dbReference type="InterPro" id="IPR005829">
    <property type="entry name" value="Sugar_transporter_CS"/>
</dbReference>
<dbReference type="SUPFAM" id="SSF103473">
    <property type="entry name" value="MFS general substrate transporter"/>
    <property type="match status" value="1"/>
</dbReference>
<keyword evidence="6 7" id="KW-0472">Membrane</keyword>
<reference evidence="9 10" key="1">
    <citation type="submission" date="2024-08" db="EMBL/GenBank/DDBJ databases">
        <authorList>
            <person name="Ishaq N."/>
        </authorList>
    </citation>
    <scope>NUCLEOTIDE SEQUENCE [LARGE SCALE GENOMIC DNA]</scope>
    <source>
        <strain evidence="9 10">JCM 30400</strain>
    </source>
</reference>
<dbReference type="InterPro" id="IPR020846">
    <property type="entry name" value="MFS_dom"/>
</dbReference>
<evidence type="ECO:0000256" key="1">
    <source>
        <dbReference type="ARBA" id="ARBA00004651"/>
    </source>
</evidence>
<feature type="transmembrane region" description="Helical" evidence="7">
    <location>
        <begin position="81"/>
        <end position="104"/>
    </location>
</feature>
<feature type="transmembrane region" description="Helical" evidence="7">
    <location>
        <begin position="138"/>
        <end position="157"/>
    </location>
</feature>
<dbReference type="InterPro" id="IPR011701">
    <property type="entry name" value="MFS"/>
</dbReference>
<feature type="transmembrane region" description="Helical" evidence="7">
    <location>
        <begin position="232"/>
        <end position="250"/>
    </location>
</feature>
<feature type="transmembrane region" description="Helical" evidence="7">
    <location>
        <begin position="434"/>
        <end position="452"/>
    </location>
</feature>
<evidence type="ECO:0000313" key="9">
    <source>
        <dbReference type="EMBL" id="MFA0790834.1"/>
    </source>
</evidence>
<dbReference type="InterPro" id="IPR036259">
    <property type="entry name" value="MFS_trans_sf"/>
</dbReference>
<feature type="transmembrane region" description="Helical" evidence="7">
    <location>
        <begin position="50"/>
        <end position="69"/>
    </location>
</feature>
<keyword evidence="3" id="KW-1003">Cell membrane</keyword>
<dbReference type="Pfam" id="PF07690">
    <property type="entry name" value="MFS_1"/>
    <property type="match status" value="1"/>
</dbReference>
<evidence type="ECO:0000256" key="7">
    <source>
        <dbReference type="SAM" id="Phobius"/>
    </source>
</evidence>
<feature type="transmembrane region" description="Helical" evidence="7">
    <location>
        <begin position="201"/>
        <end position="220"/>
    </location>
</feature>
<name>A0ABV4NP90_9GAMM</name>
<dbReference type="EMBL" id="JBGMEL010000008">
    <property type="protein sequence ID" value="MFA0790834.1"/>
    <property type="molecule type" value="Genomic_DNA"/>
</dbReference>
<comment type="caution">
    <text evidence="9">The sequence shown here is derived from an EMBL/GenBank/DDBJ whole genome shotgun (WGS) entry which is preliminary data.</text>
</comment>
<sequence>MTKAKPPLTKTQFLGLFALSLAVFLIANDFTAFSVAIPAMEKEFNSNITTAQWVINGYTLVFGVLIISGGRLADMLGRRRIFFIGTAIFVFFSLLGGLAVDMWMLLVSRALMGIGGALMWPAILGMIYGLMPEDRSGLAGGLIMTVCGASNAIGPMLGGVLTDLASWRWIFFINLPIALLACLVCWKVVADDSPEDVKEKIDYAGVTTLSISLFGLLVALDFAVDFGFKSPIIISLFSIFLVFMGLFIIVERNAGMNALIPEDVARNSKFFAAGIATLLLSVVFFAALLYVPQFLTKVRGYSAAFSGIGLLPMMMVFGIVSYISGSLYERLGAKVIVCAGTICMCVGMFMLSHLTKDTTYPVLIPGLMILGAGVGLFYSTITTAAITVVDPSRSSLAGAILYMFQIAGGAIGLGMNTTIVAMAPDLPTGIDRAFTVNAYLALAGLVVCILFVSGKDVKVDYEEEGIL</sequence>
<feature type="transmembrane region" description="Helical" evidence="7">
    <location>
        <begin position="110"/>
        <end position="131"/>
    </location>
</feature>
<proteinExistence type="predicted"/>
<feature type="transmembrane region" description="Helical" evidence="7">
    <location>
        <begin position="367"/>
        <end position="389"/>
    </location>
</feature>
<comment type="subcellular location">
    <subcellularLocation>
        <location evidence="1">Cell membrane</location>
        <topology evidence="1">Multi-pass membrane protein</topology>
    </subcellularLocation>
</comment>
<dbReference type="Gene3D" id="1.20.1250.20">
    <property type="entry name" value="MFS general substrate transporter like domains"/>
    <property type="match status" value="1"/>
</dbReference>
<evidence type="ECO:0000256" key="3">
    <source>
        <dbReference type="ARBA" id="ARBA00022475"/>
    </source>
</evidence>
<feature type="transmembrane region" description="Helical" evidence="7">
    <location>
        <begin position="335"/>
        <end position="355"/>
    </location>
</feature>
<feature type="transmembrane region" description="Helical" evidence="7">
    <location>
        <begin position="169"/>
        <end position="189"/>
    </location>
</feature>
<evidence type="ECO:0000256" key="2">
    <source>
        <dbReference type="ARBA" id="ARBA00022448"/>
    </source>
</evidence>
<keyword evidence="10" id="KW-1185">Reference proteome</keyword>
<dbReference type="RefSeq" id="WP_371843431.1">
    <property type="nucleotide sequence ID" value="NZ_JBGMEL010000008.1"/>
</dbReference>
<keyword evidence="5 7" id="KW-1133">Transmembrane helix</keyword>
<feature type="transmembrane region" description="Helical" evidence="7">
    <location>
        <begin position="303"/>
        <end position="323"/>
    </location>
</feature>
<feature type="domain" description="Major facilitator superfamily (MFS) profile" evidence="8">
    <location>
        <begin position="15"/>
        <end position="456"/>
    </location>
</feature>
<evidence type="ECO:0000313" key="10">
    <source>
        <dbReference type="Proteomes" id="UP001569414"/>
    </source>
</evidence>
<dbReference type="Gene3D" id="1.20.1720.10">
    <property type="entry name" value="Multidrug resistance protein D"/>
    <property type="match status" value="1"/>
</dbReference>
<dbReference type="CDD" id="cd17321">
    <property type="entry name" value="MFS_MMR_MDR_like"/>
    <property type="match status" value="1"/>
</dbReference>